<evidence type="ECO:0000256" key="1">
    <source>
        <dbReference type="SAM" id="MobiDB-lite"/>
    </source>
</evidence>
<dbReference type="PANTHER" id="PTHR33788:SF1">
    <property type="entry name" value="ZINC-BINDING PROTEIN"/>
    <property type="match status" value="1"/>
</dbReference>
<evidence type="ECO:0000313" key="5">
    <source>
        <dbReference type="Proteomes" id="UP001175000"/>
    </source>
</evidence>
<dbReference type="SUPFAM" id="SSF118359">
    <property type="entry name" value="Expressed protein At2g23090/F21P24.15"/>
    <property type="match status" value="1"/>
</dbReference>
<keyword evidence="5" id="KW-1185">Reference proteome</keyword>
<feature type="region of interest" description="Disordered" evidence="1">
    <location>
        <begin position="1"/>
        <end position="26"/>
    </location>
</feature>
<name>A0AA39XD66_9PEZI</name>
<dbReference type="AlphaFoldDB" id="A0AA39XD66"/>
<gene>
    <name evidence="4" type="ORF">B0T14DRAFT_11075</name>
</gene>
<dbReference type="InterPro" id="IPR039713">
    <property type="entry name" value="At2g23090-like"/>
</dbReference>
<protein>
    <submittedName>
        <fullName evidence="4">At2g23090 like protein</fullName>
    </submittedName>
</protein>
<dbReference type="PANTHER" id="PTHR33788">
    <property type="entry name" value="OS07G0114300 PROTEIN"/>
    <property type="match status" value="1"/>
</dbReference>
<evidence type="ECO:0000259" key="2">
    <source>
        <dbReference type="Pfam" id="PF04419"/>
    </source>
</evidence>
<organism evidence="4 5">
    <name type="scientific">Immersiella caudata</name>
    <dbReference type="NCBI Taxonomy" id="314043"/>
    <lineage>
        <taxon>Eukaryota</taxon>
        <taxon>Fungi</taxon>
        <taxon>Dikarya</taxon>
        <taxon>Ascomycota</taxon>
        <taxon>Pezizomycotina</taxon>
        <taxon>Sordariomycetes</taxon>
        <taxon>Sordariomycetidae</taxon>
        <taxon>Sordariales</taxon>
        <taxon>Lasiosphaeriaceae</taxon>
        <taxon>Immersiella</taxon>
    </lineage>
</organism>
<sequence>MGGGNGAKAAQKRERNAKNAGGAAKSQLKVNAKAMNIQCDTCKATFLSTTRENALTEHAVNKHSKTLVQCFPGFQAAAAAAAK</sequence>
<feature type="domain" description="Small EDRK-rich factor-like N-terminal" evidence="2">
    <location>
        <begin position="3"/>
        <end position="36"/>
    </location>
</feature>
<evidence type="ECO:0000259" key="3">
    <source>
        <dbReference type="Pfam" id="PF12907"/>
    </source>
</evidence>
<proteinExistence type="predicted"/>
<dbReference type="InterPro" id="IPR039438">
    <property type="entry name" value="At2g23090-like_Znf"/>
</dbReference>
<dbReference type="Pfam" id="PF12907">
    <property type="entry name" value="zf-met2"/>
    <property type="match status" value="1"/>
</dbReference>
<comment type="caution">
    <text evidence="4">The sequence shown here is derived from an EMBL/GenBank/DDBJ whole genome shotgun (WGS) entry which is preliminary data.</text>
</comment>
<evidence type="ECO:0000313" key="4">
    <source>
        <dbReference type="EMBL" id="KAK0631786.1"/>
    </source>
</evidence>
<accession>A0AA39XD66</accession>
<reference evidence="4" key="1">
    <citation type="submission" date="2023-06" db="EMBL/GenBank/DDBJ databases">
        <title>Genome-scale phylogeny and comparative genomics of the fungal order Sordariales.</title>
        <authorList>
            <consortium name="Lawrence Berkeley National Laboratory"/>
            <person name="Hensen N."/>
            <person name="Bonometti L."/>
            <person name="Westerberg I."/>
            <person name="Brannstrom I.O."/>
            <person name="Guillou S."/>
            <person name="Cros-Aarteil S."/>
            <person name="Calhoun S."/>
            <person name="Haridas S."/>
            <person name="Kuo A."/>
            <person name="Mondo S."/>
            <person name="Pangilinan J."/>
            <person name="Riley R."/>
            <person name="Labutti K."/>
            <person name="Andreopoulos B."/>
            <person name="Lipzen A."/>
            <person name="Chen C."/>
            <person name="Yanf M."/>
            <person name="Daum C."/>
            <person name="Ng V."/>
            <person name="Clum A."/>
            <person name="Steindorff A."/>
            <person name="Ohm R."/>
            <person name="Martin F."/>
            <person name="Silar P."/>
            <person name="Natvig D."/>
            <person name="Lalanne C."/>
            <person name="Gautier V."/>
            <person name="Ament-Velasquez S.L."/>
            <person name="Kruys A."/>
            <person name="Hutchinson M.I."/>
            <person name="Powell A.J."/>
            <person name="Barry K."/>
            <person name="Miller A.N."/>
            <person name="Grigoriev I.V."/>
            <person name="Debuchy R."/>
            <person name="Gladieux P."/>
            <person name="Thoren M.H."/>
            <person name="Johannesson H."/>
        </authorList>
    </citation>
    <scope>NUCLEOTIDE SEQUENCE</scope>
    <source>
        <strain evidence="4">CBS 606.72</strain>
    </source>
</reference>
<dbReference type="InterPro" id="IPR026939">
    <property type="entry name" value="ZNF706/At2g23090_sf"/>
</dbReference>
<feature type="domain" description="At2g23090-like zinc-binding" evidence="3">
    <location>
        <begin position="38"/>
        <end position="73"/>
    </location>
</feature>
<dbReference type="EMBL" id="JAULSU010000001">
    <property type="protein sequence ID" value="KAK0631786.1"/>
    <property type="molecule type" value="Genomic_DNA"/>
</dbReference>
<dbReference type="InterPro" id="IPR007513">
    <property type="entry name" value="SERF-like_N"/>
</dbReference>
<dbReference type="Pfam" id="PF04419">
    <property type="entry name" value="SERF-like_N"/>
    <property type="match status" value="1"/>
</dbReference>
<dbReference type="Gene3D" id="4.10.1050.10">
    <property type="entry name" value="At2g23090-like"/>
    <property type="match status" value="1"/>
</dbReference>
<dbReference type="Proteomes" id="UP001175000">
    <property type="component" value="Unassembled WGS sequence"/>
</dbReference>